<accession>A0A4Y2WWM8</accession>
<gene>
    <name evidence="1" type="ORF">AVEN_134003_1</name>
</gene>
<evidence type="ECO:0000313" key="1">
    <source>
        <dbReference type="EMBL" id="GBO40257.1"/>
    </source>
</evidence>
<reference evidence="1 2" key="1">
    <citation type="journal article" date="2019" name="Sci. Rep.">
        <title>Orb-weaving spider Araneus ventricosus genome elucidates the spidroin gene catalogue.</title>
        <authorList>
            <person name="Kono N."/>
            <person name="Nakamura H."/>
            <person name="Ohtoshi R."/>
            <person name="Moran D.A.P."/>
            <person name="Shinohara A."/>
            <person name="Yoshida Y."/>
            <person name="Fujiwara M."/>
            <person name="Mori M."/>
            <person name="Tomita M."/>
            <person name="Arakawa K."/>
        </authorList>
    </citation>
    <scope>NUCLEOTIDE SEQUENCE [LARGE SCALE GENOMIC DNA]</scope>
</reference>
<keyword evidence="2" id="KW-1185">Reference proteome</keyword>
<protein>
    <submittedName>
        <fullName evidence="1">Uncharacterized protein</fullName>
    </submittedName>
</protein>
<comment type="caution">
    <text evidence="1">The sequence shown here is derived from an EMBL/GenBank/DDBJ whole genome shotgun (WGS) entry which is preliminary data.</text>
</comment>
<dbReference type="Proteomes" id="UP000499080">
    <property type="component" value="Unassembled WGS sequence"/>
</dbReference>
<dbReference type="AlphaFoldDB" id="A0A4Y2WWM8"/>
<sequence>MTKNVRVMFHFKEISFWSSIWGWRRGGRKSTTAVPNFPPVTLYSLDGWPPDDGFHEQILKRFPKMRDRRSSEEKPFLSLLKMPLRIR</sequence>
<name>A0A4Y2WWM8_ARAVE</name>
<organism evidence="1 2">
    <name type="scientific">Araneus ventricosus</name>
    <name type="common">Orbweaver spider</name>
    <name type="synonym">Epeira ventricosa</name>
    <dbReference type="NCBI Taxonomy" id="182803"/>
    <lineage>
        <taxon>Eukaryota</taxon>
        <taxon>Metazoa</taxon>
        <taxon>Ecdysozoa</taxon>
        <taxon>Arthropoda</taxon>
        <taxon>Chelicerata</taxon>
        <taxon>Arachnida</taxon>
        <taxon>Araneae</taxon>
        <taxon>Araneomorphae</taxon>
        <taxon>Entelegynae</taxon>
        <taxon>Araneoidea</taxon>
        <taxon>Araneidae</taxon>
        <taxon>Araneus</taxon>
    </lineage>
</organism>
<dbReference type="EMBL" id="BGPR01065438">
    <property type="protein sequence ID" value="GBO40257.1"/>
    <property type="molecule type" value="Genomic_DNA"/>
</dbReference>
<evidence type="ECO:0000313" key="2">
    <source>
        <dbReference type="Proteomes" id="UP000499080"/>
    </source>
</evidence>
<proteinExistence type="predicted"/>